<dbReference type="Pfam" id="PF12833">
    <property type="entry name" value="HTH_18"/>
    <property type="match status" value="1"/>
</dbReference>
<organism evidence="5 6">
    <name type="scientific">Danxiaibacter flavus</name>
    <dbReference type="NCBI Taxonomy" id="3049108"/>
    <lineage>
        <taxon>Bacteria</taxon>
        <taxon>Pseudomonadati</taxon>
        <taxon>Bacteroidota</taxon>
        <taxon>Chitinophagia</taxon>
        <taxon>Chitinophagales</taxon>
        <taxon>Chitinophagaceae</taxon>
        <taxon>Danxiaibacter</taxon>
    </lineage>
</organism>
<reference evidence="5 6" key="1">
    <citation type="submission" date="2023-07" db="EMBL/GenBank/DDBJ databases">
        <authorList>
            <person name="Lian W.-H."/>
        </authorList>
    </citation>
    <scope>NUCLEOTIDE SEQUENCE [LARGE SCALE GENOMIC DNA]</scope>
    <source>
        <strain evidence="5 6">SYSU DXS3180</strain>
    </source>
</reference>
<dbReference type="Gene3D" id="2.60.120.10">
    <property type="entry name" value="Jelly Rolls"/>
    <property type="match status" value="1"/>
</dbReference>
<accession>A0ABV3ZFI7</accession>
<evidence type="ECO:0000256" key="1">
    <source>
        <dbReference type="ARBA" id="ARBA00023015"/>
    </source>
</evidence>
<dbReference type="InterPro" id="IPR014710">
    <property type="entry name" value="RmlC-like_jellyroll"/>
</dbReference>
<evidence type="ECO:0000256" key="2">
    <source>
        <dbReference type="ARBA" id="ARBA00023125"/>
    </source>
</evidence>
<dbReference type="PANTHER" id="PTHR43280">
    <property type="entry name" value="ARAC-FAMILY TRANSCRIPTIONAL REGULATOR"/>
    <property type="match status" value="1"/>
</dbReference>
<evidence type="ECO:0000259" key="4">
    <source>
        <dbReference type="PROSITE" id="PS01124"/>
    </source>
</evidence>
<keyword evidence="6" id="KW-1185">Reference proteome</keyword>
<keyword evidence="2" id="KW-0238">DNA-binding</keyword>
<dbReference type="Gene3D" id="1.10.10.60">
    <property type="entry name" value="Homeodomain-like"/>
    <property type="match status" value="2"/>
</dbReference>
<dbReference type="InterPro" id="IPR011051">
    <property type="entry name" value="RmlC_Cupin_sf"/>
</dbReference>
<dbReference type="SUPFAM" id="SSF46689">
    <property type="entry name" value="Homeodomain-like"/>
    <property type="match status" value="2"/>
</dbReference>
<dbReference type="Proteomes" id="UP001560573">
    <property type="component" value="Unassembled WGS sequence"/>
</dbReference>
<dbReference type="SMART" id="SM00342">
    <property type="entry name" value="HTH_ARAC"/>
    <property type="match status" value="1"/>
</dbReference>
<evidence type="ECO:0000313" key="6">
    <source>
        <dbReference type="Proteomes" id="UP001560573"/>
    </source>
</evidence>
<name>A0ABV3ZFI7_9BACT</name>
<protein>
    <submittedName>
        <fullName evidence="5">AraC family transcriptional regulator</fullName>
    </submittedName>
</protein>
<dbReference type="InterPro" id="IPR009057">
    <property type="entry name" value="Homeodomain-like_sf"/>
</dbReference>
<dbReference type="RefSeq" id="WP_369329684.1">
    <property type="nucleotide sequence ID" value="NZ_JAULBC010000003.1"/>
</dbReference>
<dbReference type="PROSITE" id="PS01124">
    <property type="entry name" value="HTH_ARAC_FAMILY_2"/>
    <property type="match status" value="1"/>
</dbReference>
<keyword evidence="1" id="KW-0805">Transcription regulation</keyword>
<dbReference type="InterPro" id="IPR020449">
    <property type="entry name" value="Tscrpt_reg_AraC-type_HTH"/>
</dbReference>
<dbReference type="SUPFAM" id="SSF51182">
    <property type="entry name" value="RmlC-like cupins"/>
    <property type="match status" value="1"/>
</dbReference>
<dbReference type="EMBL" id="JAULBC010000003">
    <property type="protein sequence ID" value="MEX6688275.1"/>
    <property type="molecule type" value="Genomic_DNA"/>
</dbReference>
<dbReference type="InterPro" id="IPR018060">
    <property type="entry name" value="HTH_AraC"/>
</dbReference>
<dbReference type="PANTHER" id="PTHR43280:SF27">
    <property type="entry name" value="TRANSCRIPTIONAL REGULATOR MTLR"/>
    <property type="match status" value="1"/>
</dbReference>
<evidence type="ECO:0000256" key="3">
    <source>
        <dbReference type="ARBA" id="ARBA00023163"/>
    </source>
</evidence>
<evidence type="ECO:0000313" key="5">
    <source>
        <dbReference type="EMBL" id="MEX6688275.1"/>
    </source>
</evidence>
<sequence>MKILQTEITPRQNSYISVSERNEAYFESPFHFHPEIELVYIKESFGKRIIGDKIESFEAGDLVLIGPNLPHVWLNDECFYKGETDHRAQSIVIYFNKDIFGKGFYDLREAEKINALFDRARRGIKINGTTFTEVSTRMEKLLTITGFERIIILLEIMHLISTSQETEYINKEEYSGVMYKADGDRLSEVFKYITTNYKNDISLKDVATMANLTPQSFCRLFKKRMNKNFVDYLHEVRISHACRYLMDTDWTISEIAYSTGFKTVSNFNKLFKESTGLCPTDYRMKIA</sequence>
<keyword evidence="3" id="KW-0804">Transcription</keyword>
<dbReference type="PRINTS" id="PR00032">
    <property type="entry name" value="HTHARAC"/>
</dbReference>
<dbReference type="CDD" id="cd06976">
    <property type="entry name" value="cupin_MtlR-like_N"/>
    <property type="match status" value="1"/>
</dbReference>
<proteinExistence type="predicted"/>
<gene>
    <name evidence="5" type="ORF">QTN47_12250</name>
</gene>
<comment type="caution">
    <text evidence="5">The sequence shown here is derived from an EMBL/GenBank/DDBJ whole genome shotgun (WGS) entry which is preliminary data.</text>
</comment>
<feature type="domain" description="HTH araC/xylS-type" evidence="4">
    <location>
        <begin position="187"/>
        <end position="285"/>
    </location>
</feature>